<dbReference type="InterPro" id="IPR000683">
    <property type="entry name" value="Gfo/Idh/MocA-like_OxRdtase_N"/>
</dbReference>
<evidence type="ECO:0000259" key="6">
    <source>
        <dbReference type="SMART" id="SM00829"/>
    </source>
</evidence>
<evidence type="ECO:0000256" key="3">
    <source>
        <dbReference type="ARBA" id="ARBA00022723"/>
    </source>
</evidence>
<keyword evidence="5" id="KW-0560">Oxidoreductase</keyword>
<dbReference type="GO" id="GO:0046872">
    <property type="term" value="F:metal ion binding"/>
    <property type="evidence" value="ECO:0007669"/>
    <property type="project" value="UniProtKB-KW"/>
</dbReference>
<dbReference type="PANTHER" id="PTHR43350:SF19">
    <property type="entry name" value="D-GULOSIDE 3-DEHYDROGENASE"/>
    <property type="match status" value="1"/>
</dbReference>
<dbReference type="AlphaFoldDB" id="A0A2S8FCX9"/>
<dbReference type="InterPro" id="IPR055170">
    <property type="entry name" value="GFO_IDH_MocA-like_dom"/>
</dbReference>
<dbReference type="InterPro" id="IPR011032">
    <property type="entry name" value="GroES-like_sf"/>
</dbReference>
<dbReference type="InterPro" id="IPR020843">
    <property type="entry name" value="ER"/>
</dbReference>
<feature type="domain" description="Enoyl reductase (ER)" evidence="6">
    <location>
        <begin position="66"/>
        <end position="356"/>
    </location>
</feature>
<evidence type="ECO:0000256" key="5">
    <source>
        <dbReference type="ARBA" id="ARBA00023002"/>
    </source>
</evidence>
<evidence type="ECO:0000313" key="8">
    <source>
        <dbReference type="Proteomes" id="UP000238322"/>
    </source>
</evidence>
<dbReference type="Pfam" id="PF00107">
    <property type="entry name" value="ADH_zinc_N"/>
    <property type="match status" value="1"/>
</dbReference>
<comment type="caution">
    <text evidence="7">The sequence shown here is derived from an EMBL/GenBank/DDBJ whole genome shotgun (WGS) entry which is preliminary data.</text>
</comment>
<dbReference type="SUPFAM" id="SSF50129">
    <property type="entry name" value="GroES-like"/>
    <property type="match status" value="1"/>
</dbReference>
<dbReference type="SMART" id="SM00829">
    <property type="entry name" value="PKS_ER"/>
    <property type="match status" value="1"/>
</dbReference>
<name>A0A2S8FCX9_9BACT</name>
<gene>
    <name evidence="7" type="ORF">C5Y83_27515</name>
</gene>
<dbReference type="SUPFAM" id="SSF55347">
    <property type="entry name" value="Glyceraldehyde-3-phosphate dehydrogenase-like, C-terminal domain"/>
    <property type="match status" value="1"/>
</dbReference>
<protein>
    <submittedName>
        <fullName evidence="7">Alcohol dehydrogenase</fullName>
    </submittedName>
</protein>
<evidence type="ECO:0000256" key="4">
    <source>
        <dbReference type="ARBA" id="ARBA00022833"/>
    </source>
</evidence>
<dbReference type="GO" id="GO:0016491">
    <property type="term" value="F:oxidoreductase activity"/>
    <property type="evidence" value="ECO:0007669"/>
    <property type="project" value="UniProtKB-KW"/>
</dbReference>
<dbReference type="Pfam" id="PF01408">
    <property type="entry name" value="GFO_IDH_MocA"/>
    <property type="match status" value="1"/>
</dbReference>
<evidence type="ECO:0000256" key="2">
    <source>
        <dbReference type="ARBA" id="ARBA00008072"/>
    </source>
</evidence>
<dbReference type="RefSeq" id="WP_105332988.1">
    <property type="nucleotide sequence ID" value="NZ_PUHY01000015.1"/>
</dbReference>
<dbReference type="Proteomes" id="UP000238322">
    <property type="component" value="Unassembled WGS sequence"/>
</dbReference>
<keyword evidence="4" id="KW-0862">Zinc</keyword>
<dbReference type="InterPro" id="IPR036291">
    <property type="entry name" value="NAD(P)-bd_dom_sf"/>
</dbReference>
<dbReference type="OrthoDB" id="9815825at2"/>
<dbReference type="Gene3D" id="3.90.180.10">
    <property type="entry name" value="Medium-chain alcohol dehydrogenases, catalytic domain"/>
    <property type="match status" value="2"/>
</dbReference>
<dbReference type="InterPro" id="IPR013149">
    <property type="entry name" value="ADH-like_C"/>
</dbReference>
<proteinExistence type="inferred from homology"/>
<dbReference type="Gene3D" id="3.30.360.10">
    <property type="entry name" value="Dihydrodipicolinate Reductase, domain 2"/>
    <property type="match status" value="1"/>
</dbReference>
<dbReference type="Pfam" id="PF22725">
    <property type="entry name" value="GFO_IDH_MocA_C3"/>
    <property type="match status" value="1"/>
</dbReference>
<organism evidence="7 8">
    <name type="scientific">Blastopirellula marina</name>
    <dbReference type="NCBI Taxonomy" id="124"/>
    <lineage>
        <taxon>Bacteria</taxon>
        <taxon>Pseudomonadati</taxon>
        <taxon>Planctomycetota</taxon>
        <taxon>Planctomycetia</taxon>
        <taxon>Pirellulales</taxon>
        <taxon>Pirellulaceae</taxon>
        <taxon>Blastopirellula</taxon>
    </lineage>
</organism>
<comment type="similarity">
    <text evidence="2">Belongs to the zinc-containing alcohol dehydrogenase family.</text>
</comment>
<dbReference type="SUPFAM" id="SSF51735">
    <property type="entry name" value="NAD(P)-binding Rossmann-fold domains"/>
    <property type="match status" value="2"/>
</dbReference>
<dbReference type="Gene3D" id="3.40.50.720">
    <property type="entry name" value="NAD(P)-binding Rossmann-like Domain"/>
    <property type="match status" value="2"/>
</dbReference>
<comment type="cofactor">
    <cofactor evidence="1">
        <name>Zn(2+)</name>
        <dbReference type="ChEBI" id="CHEBI:29105"/>
    </cofactor>
</comment>
<accession>A0A2S8FCX9</accession>
<keyword evidence="3" id="KW-0479">Metal-binding</keyword>
<evidence type="ECO:0000313" key="7">
    <source>
        <dbReference type="EMBL" id="PQO29794.1"/>
    </source>
</evidence>
<reference evidence="7 8" key="1">
    <citation type="submission" date="2018-02" db="EMBL/GenBank/DDBJ databases">
        <title>Comparative genomes isolates from brazilian mangrove.</title>
        <authorList>
            <person name="Araujo J.E."/>
            <person name="Taketani R.G."/>
            <person name="Silva M.C.P."/>
            <person name="Loureco M.V."/>
            <person name="Andreote F.D."/>
        </authorList>
    </citation>
    <scope>NUCLEOTIDE SEQUENCE [LARGE SCALE GENOMIC DNA]</scope>
    <source>
        <strain evidence="7 8">Hex-1 MGV</strain>
    </source>
</reference>
<dbReference type="GO" id="GO:0000166">
    <property type="term" value="F:nucleotide binding"/>
    <property type="evidence" value="ECO:0007669"/>
    <property type="project" value="InterPro"/>
</dbReference>
<evidence type="ECO:0000256" key="1">
    <source>
        <dbReference type="ARBA" id="ARBA00001947"/>
    </source>
</evidence>
<dbReference type="EMBL" id="PUHY01000015">
    <property type="protein sequence ID" value="PQO29794.1"/>
    <property type="molecule type" value="Genomic_DNA"/>
</dbReference>
<dbReference type="CDD" id="cd08255">
    <property type="entry name" value="2-desacetyl-2-hydroxyethyl_bacteriochlorophyllide_like"/>
    <property type="match status" value="1"/>
</dbReference>
<dbReference type="Pfam" id="PF08240">
    <property type="entry name" value="ADH_N"/>
    <property type="match status" value="1"/>
</dbReference>
<sequence length="713" mass="77030">MHQILQDIRKGETSLISVPAPIAQPGEVLVSNAYSLVSAGTEKMVIDLAKKSLLGKARERPDHVRRVLDKIRNEGLLTTVRQVLEKLDEPMTMGYSSAGVVIACGADVQEYKPGDRVASNGPHAEIVAVPRNLCARVPDNVPFDQAAFTVLGSIAMQGVRLGRVTLGETVLVIGLGLVGQITVGLLRASGCRVIGVDLDPAKCELAKKMGAEIARPDINANAVFAATGGLGADAVLITASTKSNQPITLAADAVRQKGRVVLVGVVGLELDRRPFYFKEAEFVVSCSYGPGRYDPNYEQQGQDYPAAYVRWTEQRNMQAVLDLMGNGKLDVTPLVSHRFGIENAVGAYDLIEKGSEPYLGILLEYSRPTEQRIERRVQIRAANSSSRLGVGVLGAGNFARMVLLPAIRKCEGLRPVALCSARGTSAEHSAQKLGFEVVATDEDLVVNDPNVEAVFCITQHDQHARQVLKAIRAGKHVFVEKPLCLTLDQLKEIEEELYRNDTNAPMVMVGFNRRFSPAAIQAKQVFEKVTSPLTISIRFNAGEIPADHWTQDLLKGGGRIIGEACHGIDLATFLAGSPPVRVFAESIGGPNAPEITDDQCFITLRHANGSISNIAYLAGGDKAFPKERIEVMGGGRIAVIDDFRSITTCVGGKTSTHRFRQQDKGHQAEIKAFATALTKNAEAPISWSDLRSVTLASILAQQSLREGQPFDFS</sequence>
<dbReference type="PANTHER" id="PTHR43350">
    <property type="entry name" value="NAD-DEPENDENT ALCOHOL DEHYDROGENASE"/>
    <property type="match status" value="1"/>
</dbReference>
<dbReference type="InterPro" id="IPR013154">
    <property type="entry name" value="ADH-like_N"/>
</dbReference>